<evidence type="ECO:0000313" key="9">
    <source>
        <dbReference type="EMBL" id="OAI12398.1"/>
    </source>
</evidence>
<organism evidence="9 10">
    <name type="scientific">Methylomonas koyamae</name>
    <dbReference type="NCBI Taxonomy" id="702114"/>
    <lineage>
        <taxon>Bacteria</taxon>
        <taxon>Pseudomonadati</taxon>
        <taxon>Pseudomonadota</taxon>
        <taxon>Gammaproteobacteria</taxon>
        <taxon>Methylococcales</taxon>
        <taxon>Methylococcaceae</taxon>
        <taxon>Methylomonas</taxon>
    </lineage>
</organism>
<evidence type="ECO:0000256" key="3">
    <source>
        <dbReference type="ARBA" id="ARBA00022553"/>
    </source>
</evidence>
<evidence type="ECO:0000256" key="7">
    <source>
        <dbReference type="SAM" id="Coils"/>
    </source>
</evidence>
<evidence type="ECO:0000256" key="5">
    <source>
        <dbReference type="ARBA" id="ARBA00022777"/>
    </source>
</evidence>
<dbReference type="OrthoDB" id="9776727at2"/>
<name>A0A177N340_9GAMM</name>
<dbReference type="SUPFAM" id="SSF55874">
    <property type="entry name" value="ATPase domain of HSP90 chaperone/DNA topoisomerase II/histidine kinase"/>
    <property type="match status" value="1"/>
</dbReference>
<dbReference type="PANTHER" id="PTHR42878">
    <property type="entry name" value="TWO-COMPONENT HISTIDINE KINASE"/>
    <property type="match status" value="1"/>
</dbReference>
<dbReference type="EMBL" id="LUUJ01000110">
    <property type="protein sequence ID" value="OAI12398.1"/>
    <property type="molecule type" value="Genomic_DNA"/>
</dbReference>
<dbReference type="InterPro" id="IPR050351">
    <property type="entry name" value="BphY/WalK/GraS-like"/>
</dbReference>
<dbReference type="GO" id="GO:0030295">
    <property type="term" value="F:protein kinase activator activity"/>
    <property type="evidence" value="ECO:0007669"/>
    <property type="project" value="TreeGrafter"/>
</dbReference>
<dbReference type="Gene3D" id="1.10.287.130">
    <property type="match status" value="1"/>
</dbReference>
<dbReference type="CDD" id="cd00075">
    <property type="entry name" value="HATPase"/>
    <property type="match status" value="1"/>
</dbReference>
<dbReference type="CDD" id="cd00082">
    <property type="entry name" value="HisKA"/>
    <property type="match status" value="1"/>
</dbReference>
<evidence type="ECO:0000259" key="8">
    <source>
        <dbReference type="PROSITE" id="PS50109"/>
    </source>
</evidence>
<feature type="domain" description="Histidine kinase" evidence="8">
    <location>
        <begin position="179"/>
        <end position="380"/>
    </location>
</feature>
<dbReference type="AlphaFoldDB" id="A0A177N340"/>
<dbReference type="InterPro" id="IPR036890">
    <property type="entry name" value="HATPase_C_sf"/>
</dbReference>
<gene>
    <name evidence="9" type="ORF">A1507_02630</name>
</gene>
<dbReference type="Gene3D" id="3.30.450.20">
    <property type="entry name" value="PAS domain"/>
    <property type="match status" value="1"/>
</dbReference>
<evidence type="ECO:0000256" key="4">
    <source>
        <dbReference type="ARBA" id="ARBA00022679"/>
    </source>
</evidence>
<dbReference type="SUPFAM" id="SSF47384">
    <property type="entry name" value="Homodimeric domain of signal transducing histidine kinase"/>
    <property type="match status" value="1"/>
</dbReference>
<dbReference type="Proteomes" id="UP000077857">
    <property type="component" value="Unassembled WGS sequence"/>
</dbReference>
<comment type="catalytic activity">
    <reaction evidence="1">
        <text>ATP + protein L-histidine = ADP + protein N-phospho-L-histidine.</text>
        <dbReference type="EC" id="2.7.13.3"/>
    </reaction>
</comment>
<dbReference type="SMART" id="SM00388">
    <property type="entry name" value="HisKA"/>
    <property type="match status" value="1"/>
</dbReference>
<dbReference type="GO" id="GO:0000156">
    <property type="term" value="F:phosphorelay response regulator activity"/>
    <property type="evidence" value="ECO:0007669"/>
    <property type="project" value="TreeGrafter"/>
</dbReference>
<dbReference type="InterPro" id="IPR036097">
    <property type="entry name" value="HisK_dim/P_sf"/>
</dbReference>
<keyword evidence="3" id="KW-0597">Phosphoprotein</keyword>
<dbReference type="EC" id="2.7.13.3" evidence="2"/>
<dbReference type="Gene3D" id="3.30.565.10">
    <property type="entry name" value="Histidine kinase-like ATPase, C-terminal domain"/>
    <property type="match status" value="1"/>
</dbReference>
<dbReference type="InterPro" id="IPR005467">
    <property type="entry name" value="His_kinase_dom"/>
</dbReference>
<dbReference type="PRINTS" id="PR00344">
    <property type="entry name" value="BCTRLSENSOR"/>
</dbReference>
<dbReference type="InterPro" id="IPR035965">
    <property type="entry name" value="PAS-like_dom_sf"/>
</dbReference>
<dbReference type="InterPro" id="IPR003594">
    <property type="entry name" value="HATPase_dom"/>
</dbReference>
<feature type="coiled-coil region" evidence="7">
    <location>
        <begin position="26"/>
        <end position="60"/>
    </location>
</feature>
<protein>
    <recommendedName>
        <fullName evidence="2">histidine kinase</fullName>
        <ecNumber evidence="2">2.7.13.3</ecNumber>
    </recommendedName>
</protein>
<dbReference type="CDD" id="cd00130">
    <property type="entry name" value="PAS"/>
    <property type="match status" value="1"/>
</dbReference>
<dbReference type="RefSeq" id="WP_064041958.1">
    <property type="nucleotide sequence ID" value="NZ_LUUJ01000110.1"/>
</dbReference>
<dbReference type="InterPro" id="IPR013656">
    <property type="entry name" value="PAS_4"/>
</dbReference>
<dbReference type="GO" id="GO:0007234">
    <property type="term" value="P:osmosensory signaling via phosphorelay pathway"/>
    <property type="evidence" value="ECO:0007669"/>
    <property type="project" value="TreeGrafter"/>
</dbReference>
<dbReference type="InterPro" id="IPR004358">
    <property type="entry name" value="Sig_transdc_His_kin-like_C"/>
</dbReference>
<dbReference type="SMART" id="SM00387">
    <property type="entry name" value="HATPase_c"/>
    <property type="match status" value="1"/>
</dbReference>
<dbReference type="Pfam" id="PF08448">
    <property type="entry name" value="PAS_4"/>
    <property type="match status" value="1"/>
</dbReference>
<dbReference type="InterPro" id="IPR000014">
    <property type="entry name" value="PAS"/>
</dbReference>
<dbReference type="SUPFAM" id="SSF55785">
    <property type="entry name" value="PYP-like sensor domain (PAS domain)"/>
    <property type="match status" value="1"/>
</dbReference>
<proteinExistence type="predicted"/>
<sequence length="400" mass="43101">MNSLSFQQQQKAERLTDAFRLFNELSANLTHSYQGLEEQIARLNRELAAARDERLRTLVEKEKLASRLQQILAALPAAVVVLNAQGVVVDCNNHALDFLGEPLLGQFWSDVVGRSLQPVFESPHERQLRDGRKVNITHNVLGNDAEQVILLSDVSEIRSLQETLVQQKQLSAMGEMVAGLAHQVRTPLATAILYASQMNRPGIADDKRRQFSAKILERLHYLERQVNDMLIFAKQGRMAMQGFSLNQLMAHLSEAKDGFSGLLDIDNSVGDLLLLGNQDALRGALLNLINNAAEAGVGKISVRATVGVGGIAISVADDGPGIPPEQRAKLFEPFFTTKSNGTGLGLAVVESVARAHGGTVGCRSAPGNGACFTLTLPCSNQNALSLSAGAAATEKSHEAV</sequence>
<keyword evidence="6" id="KW-0472">Membrane</keyword>
<comment type="caution">
    <text evidence="9">The sequence shown here is derived from an EMBL/GenBank/DDBJ whole genome shotgun (WGS) entry which is preliminary data.</text>
</comment>
<reference evidence="9 10" key="1">
    <citation type="submission" date="2016-03" db="EMBL/GenBank/DDBJ databases">
        <authorList>
            <person name="Ploux O."/>
        </authorList>
    </citation>
    <scope>NUCLEOTIDE SEQUENCE [LARGE SCALE GENOMIC DNA]</scope>
    <source>
        <strain evidence="9 10">R-45378</strain>
    </source>
</reference>
<dbReference type="GO" id="GO:0016020">
    <property type="term" value="C:membrane"/>
    <property type="evidence" value="ECO:0007669"/>
    <property type="project" value="UniProtKB-SubCell"/>
</dbReference>
<dbReference type="PROSITE" id="PS50109">
    <property type="entry name" value="HIS_KIN"/>
    <property type="match status" value="1"/>
</dbReference>
<dbReference type="GO" id="GO:0000155">
    <property type="term" value="F:phosphorelay sensor kinase activity"/>
    <property type="evidence" value="ECO:0007669"/>
    <property type="project" value="InterPro"/>
</dbReference>
<keyword evidence="5 9" id="KW-0418">Kinase</keyword>
<evidence type="ECO:0000256" key="1">
    <source>
        <dbReference type="ARBA" id="ARBA00000085"/>
    </source>
</evidence>
<keyword evidence="7" id="KW-0175">Coiled coil</keyword>
<dbReference type="PANTHER" id="PTHR42878:SF13">
    <property type="entry name" value="HISTIDINE KINASE"/>
    <property type="match status" value="1"/>
</dbReference>
<dbReference type="SMART" id="SM00091">
    <property type="entry name" value="PAS"/>
    <property type="match status" value="1"/>
</dbReference>
<evidence type="ECO:0000313" key="10">
    <source>
        <dbReference type="Proteomes" id="UP000077857"/>
    </source>
</evidence>
<dbReference type="Pfam" id="PF02518">
    <property type="entry name" value="HATPase_c"/>
    <property type="match status" value="1"/>
</dbReference>
<keyword evidence="4" id="KW-0808">Transferase</keyword>
<evidence type="ECO:0000256" key="2">
    <source>
        <dbReference type="ARBA" id="ARBA00012438"/>
    </source>
</evidence>
<accession>A0A177N340</accession>
<evidence type="ECO:0000256" key="6">
    <source>
        <dbReference type="ARBA" id="ARBA00023136"/>
    </source>
</evidence>
<dbReference type="InterPro" id="IPR003661">
    <property type="entry name" value="HisK_dim/P_dom"/>
</dbReference>
<dbReference type="Pfam" id="PF00512">
    <property type="entry name" value="HisKA"/>
    <property type="match status" value="1"/>
</dbReference>